<dbReference type="Proteomes" id="UP001209083">
    <property type="component" value="Chromosome"/>
</dbReference>
<feature type="transmembrane region" description="Helical" evidence="8">
    <location>
        <begin position="55"/>
        <end position="78"/>
    </location>
</feature>
<evidence type="ECO:0000256" key="1">
    <source>
        <dbReference type="ARBA" id="ARBA00004651"/>
    </source>
</evidence>
<keyword evidence="11" id="KW-1185">Reference proteome</keyword>
<keyword evidence="7 8" id="KW-0472">Membrane</keyword>
<evidence type="ECO:0000313" key="10">
    <source>
        <dbReference type="EMBL" id="WGW12460.1"/>
    </source>
</evidence>
<sequence length="218" mass="24091">MTWDFEYTLEFLPLVLRGLVVTVQVTLLGMAIALVVGLFVAVVRRLKIPVISQIFSFYVLFVRGTPLLVQLYVAYYILPDFGIQANAFVTGVIVIGLNYSSYTAEVYRSGIEGVAVGQWEAAKALSLPPSRLWGQIILPQGIRAIIPILGNYLIQMFKDSAVLSAITVVEMMQVALSFGNSNYQYLEPLTVAGLLYVAISYPASALIRVLERRFATTQ</sequence>
<feature type="domain" description="ABC transmembrane type-1" evidence="9">
    <location>
        <begin position="19"/>
        <end position="207"/>
    </location>
</feature>
<dbReference type="PANTHER" id="PTHR30614">
    <property type="entry name" value="MEMBRANE COMPONENT OF AMINO ACID ABC TRANSPORTER"/>
    <property type="match status" value="1"/>
</dbReference>
<dbReference type="Gene3D" id="1.10.3720.10">
    <property type="entry name" value="MetI-like"/>
    <property type="match status" value="1"/>
</dbReference>
<name>A0ABY8QVR7_9MICO</name>
<feature type="transmembrane region" description="Helical" evidence="8">
    <location>
        <begin position="20"/>
        <end position="43"/>
    </location>
</feature>
<dbReference type="NCBIfam" id="TIGR01726">
    <property type="entry name" value="HEQRo_perm_3TM"/>
    <property type="match status" value="1"/>
</dbReference>
<comment type="similarity">
    <text evidence="8">Belongs to the binding-protein-dependent transport system permease family.</text>
</comment>
<evidence type="ECO:0000256" key="5">
    <source>
        <dbReference type="ARBA" id="ARBA00022970"/>
    </source>
</evidence>
<evidence type="ECO:0000256" key="8">
    <source>
        <dbReference type="RuleBase" id="RU363032"/>
    </source>
</evidence>
<dbReference type="InterPro" id="IPR000515">
    <property type="entry name" value="MetI-like"/>
</dbReference>
<dbReference type="PANTHER" id="PTHR30614:SF0">
    <property type="entry name" value="L-CYSTINE TRANSPORT SYSTEM PERMEASE PROTEIN TCYL"/>
    <property type="match status" value="1"/>
</dbReference>
<dbReference type="InterPro" id="IPR035906">
    <property type="entry name" value="MetI-like_sf"/>
</dbReference>
<reference evidence="10 11" key="1">
    <citation type="submission" date="2023-05" db="EMBL/GenBank/DDBJ databases">
        <title>Lithophilousrod everest ZFBP1038 complete genpme.</title>
        <authorList>
            <person name="Tian M."/>
        </authorList>
    </citation>
    <scope>NUCLEOTIDE SEQUENCE [LARGE SCALE GENOMIC DNA]</scope>
    <source>
        <strain evidence="10 11">ZFBP1038</strain>
    </source>
</reference>
<keyword evidence="2 8" id="KW-0813">Transport</keyword>
<dbReference type="EMBL" id="CP090958">
    <property type="protein sequence ID" value="WGW12460.1"/>
    <property type="molecule type" value="Genomic_DNA"/>
</dbReference>
<evidence type="ECO:0000256" key="2">
    <source>
        <dbReference type="ARBA" id="ARBA00022448"/>
    </source>
</evidence>
<feature type="transmembrane region" description="Helical" evidence="8">
    <location>
        <begin position="161"/>
        <end position="179"/>
    </location>
</feature>
<protein>
    <submittedName>
        <fullName evidence="10">Ectoine/hydroxyectoine ABC transporter permease subunit EhuD</fullName>
    </submittedName>
</protein>
<keyword evidence="3" id="KW-1003">Cell membrane</keyword>
<evidence type="ECO:0000256" key="4">
    <source>
        <dbReference type="ARBA" id="ARBA00022692"/>
    </source>
</evidence>
<dbReference type="InterPro" id="IPR043429">
    <property type="entry name" value="ArtM/GltK/GlnP/TcyL/YhdX-like"/>
</dbReference>
<feature type="transmembrane region" description="Helical" evidence="8">
    <location>
        <begin position="191"/>
        <end position="210"/>
    </location>
</feature>
<keyword evidence="5" id="KW-0029">Amino-acid transport</keyword>
<evidence type="ECO:0000256" key="6">
    <source>
        <dbReference type="ARBA" id="ARBA00022989"/>
    </source>
</evidence>
<evidence type="ECO:0000256" key="7">
    <source>
        <dbReference type="ARBA" id="ARBA00023136"/>
    </source>
</evidence>
<dbReference type="InterPro" id="IPR010065">
    <property type="entry name" value="AA_ABC_transptr_permease_3TM"/>
</dbReference>
<evidence type="ECO:0000256" key="3">
    <source>
        <dbReference type="ARBA" id="ARBA00022475"/>
    </source>
</evidence>
<organism evidence="10 11">
    <name type="scientific">Saxibacter everestensis</name>
    <dbReference type="NCBI Taxonomy" id="2909229"/>
    <lineage>
        <taxon>Bacteria</taxon>
        <taxon>Bacillati</taxon>
        <taxon>Actinomycetota</taxon>
        <taxon>Actinomycetes</taxon>
        <taxon>Micrococcales</taxon>
        <taxon>Brevibacteriaceae</taxon>
        <taxon>Saxibacter</taxon>
    </lineage>
</organism>
<evidence type="ECO:0000313" key="11">
    <source>
        <dbReference type="Proteomes" id="UP001209083"/>
    </source>
</evidence>
<dbReference type="InterPro" id="IPR014341">
    <property type="entry name" value="Ectoine_EhuD"/>
</dbReference>
<proteinExistence type="inferred from homology"/>
<gene>
    <name evidence="10" type="primary">ehuD</name>
    <name evidence="10" type="ORF">LWF01_01445</name>
</gene>
<dbReference type="NCBIfam" id="TIGR03003">
    <property type="entry name" value="ectoine_ehuD"/>
    <property type="match status" value="1"/>
</dbReference>
<dbReference type="SUPFAM" id="SSF161098">
    <property type="entry name" value="MetI-like"/>
    <property type="match status" value="1"/>
</dbReference>
<dbReference type="PROSITE" id="PS50928">
    <property type="entry name" value="ABC_TM1"/>
    <property type="match status" value="1"/>
</dbReference>
<dbReference type="CDD" id="cd06261">
    <property type="entry name" value="TM_PBP2"/>
    <property type="match status" value="1"/>
</dbReference>
<dbReference type="RefSeq" id="WP_349639260.1">
    <property type="nucleotide sequence ID" value="NZ_CP090958.1"/>
</dbReference>
<keyword evidence="4 8" id="KW-0812">Transmembrane</keyword>
<evidence type="ECO:0000259" key="9">
    <source>
        <dbReference type="PROSITE" id="PS50928"/>
    </source>
</evidence>
<comment type="subcellular location">
    <subcellularLocation>
        <location evidence="1 8">Cell membrane</location>
        <topology evidence="1 8">Multi-pass membrane protein</topology>
    </subcellularLocation>
</comment>
<accession>A0ABY8QVR7</accession>
<dbReference type="Pfam" id="PF00528">
    <property type="entry name" value="BPD_transp_1"/>
    <property type="match status" value="1"/>
</dbReference>
<keyword evidence="6 8" id="KW-1133">Transmembrane helix</keyword>